<keyword evidence="1" id="KW-0732">Signal</keyword>
<sequence>MQTAYWMIVMMMVWITAPLSEGGKLNDVIRGLVPDDLTPQLILQSLDSRRHDHGIRPKRVDICNWRICAPNPLRRHDLKKRNN</sequence>
<protein>
    <submittedName>
        <fullName evidence="2">Conopeptide protein</fullName>
    </submittedName>
</protein>
<name>A0A2D1P880_CONFG</name>
<evidence type="ECO:0000256" key="1">
    <source>
        <dbReference type="SAM" id="SignalP"/>
    </source>
</evidence>
<proteinExistence type="predicted"/>
<organism evidence="2">
    <name type="scientific">Conus frigidus</name>
    <name type="common">Frigid cone</name>
    <dbReference type="NCBI Taxonomy" id="101755"/>
    <lineage>
        <taxon>Eukaryota</taxon>
        <taxon>Metazoa</taxon>
        <taxon>Spiralia</taxon>
        <taxon>Lophotrochozoa</taxon>
        <taxon>Mollusca</taxon>
        <taxon>Gastropoda</taxon>
        <taxon>Caenogastropoda</taxon>
        <taxon>Neogastropoda</taxon>
        <taxon>Conoidea</taxon>
        <taxon>Conidae</taxon>
        <taxon>Conus</taxon>
        <taxon>Virgiconus</taxon>
    </lineage>
</organism>
<reference evidence="2" key="1">
    <citation type="submission" date="2017-05" db="EMBL/GenBank/DDBJ databases">
        <authorList>
            <person name="Song R."/>
            <person name="Chenine A.L."/>
            <person name="Ruprecht R.M."/>
        </authorList>
    </citation>
    <scope>NUCLEOTIDE SEQUENCE</scope>
    <source>
        <strain evidence="2">MQTA</strain>
    </source>
</reference>
<feature type="chain" id="PRO_5013615284" evidence="1">
    <location>
        <begin position="23"/>
        <end position="83"/>
    </location>
</feature>
<accession>A0A2D1P880</accession>
<feature type="signal peptide" evidence="1">
    <location>
        <begin position="1"/>
        <end position="22"/>
    </location>
</feature>
<dbReference type="EMBL" id="MF004464">
    <property type="protein sequence ID" value="ATO88031.1"/>
    <property type="molecule type" value="Genomic_DNA"/>
</dbReference>
<evidence type="ECO:0000313" key="2">
    <source>
        <dbReference type="EMBL" id="ATO88031.1"/>
    </source>
</evidence>
<dbReference type="AlphaFoldDB" id="A0A2D1P880"/>